<feature type="non-terminal residue" evidence="2">
    <location>
        <position position="1"/>
    </location>
</feature>
<feature type="non-terminal residue" evidence="2">
    <location>
        <position position="69"/>
    </location>
</feature>
<feature type="region of interest" description="Disordered" evidence="1">
    <location>
        <begin position="23"/>
        <end position="47"/>
    </location>
</feature>
<evidence type="ECO:0000313" key="2">
    <source>
        <dbReference type="EMBL" id="CAG8801726.1"/>
    </source>
</evidence>
<evidence type="ECO:0000256" key="1">
    <source>
        <dbReference type="SAM" id="MobiDB-lite"/>
    </source>
</evidence>
<dbReference type="Proteomes" id="UP000789759">
    <property type="component" value="Unassembled WGS sequence"/>
</dbReference>
<proteinExistence type="predicted"/>
<feature type="compositionally biased region" description="Low complexity" evidence="1">
    <location>
        <begin position="34"/>
        <end position="43"/>
    </location>
</feature>
<keyword evidence="3" id="KW-1185">Reference proteome</keyword>
<sequence length="69" mass="7501">IQELVNDKTKLSTLIALVVEPRSTAPEPTYVPGTTATSETASEPSKTFELPLLQRLPLSPQTPMEPLLL</sequence>
<reference evidence="2" key="1">
    <citation type="submission" date="2021-06" db="EMBL/GenBank/DDBJ databases">
        <authorList>
            <person name="Kallberg Y."/>
            <person name="Tangrot J."/>
            <person name="Rosling A."/>
        </authorList>
    </citation>
    <scope>NUCLEOTIDE SEQUENCE</scope>
    <source>
        <strain evidence="2">FL966</strain>
    </source>
</reference>
<dbReference type="EMBL" id="CAJVQA010031633">
    <property type="protein sequence ID" value="CAG8801726.1"/>
    <property type="molecule type" value="Genomic_DNA"/>
</dbReference>
<dbReference type="AlphaFoldDB" id="A0A9N9JY28"/>
<comment type="caution">
    <text evidence="2">The sequence shown here is derived from an EMBL/GenBank/DDBJ whole genome shotgun (WGS) entry which is preliminary data.</text>
</comment>
<gene>
    <name evidence="2" type="ORF">CPELLU_LOCUS17766</name>
</gene>
<organism evidence="2 3">
    <name type="scientific">Cetraspora pellucida</name>
    <dbReference type="NCBI Taxonomy" id="1433469"/>
    <lineage>
        <taxon>Eukaryota</taxon>
        <taxon>Fungi</taxon>
        <taxon>Fungi incertae sedis</taxon>
        <taxon>Mucoromycota</taxon>
        <taxon>Glomeromycotina</taxon>
        <taxon>Glomeromycetes</taxon>
        <taxon>Diversisporales</taxon>
        <taxon>Gigasporaceae</taxon>
        <taxon>Cetraspora</taxon>
    </lineage>
</organism>
<accession>A0A9N9JY28</accession>
<protein>
    <submittedName>
        <fullName evidence="2">2732_t:CDS:1</fullName>
    </submittedName>
</protein>
<name>A0A9N9JY28_9GLOM</name>
<evidence type="ECO:0000313" key="3">
    <source>
        <dbReference type="Proteomes" id="UP000789759"/>
    </source>
</evidence>